<organism evidence="2 3">
    <name type="scientific">Haematococcus lacustris</name>
    <name type="common">Green alga</name>
    <name type="synonym">Haematococcus pluvialis</name>
    <dbReference type="NCBI Taxonomy" id="44745"/>
    <lineage>
        <taxon>Eukaryota</taxon>
        <taxon>Viridiplantae</taxon>
        <taxon>Chlorophyta</taxon>
        <taxon>core chlorophytes</taxon>
        <taxon>Chlorophyceae</taxon>
        <taxon>CS clade</taxon>
        <taxon>Chlamydomonadales</taxon>
        <taxon>Haematococcaceae</taxon>
        <taxon>Haematococcus</taxon>
    </lineage>
</organism>
<name>A0A699ZJ74_HAELA</name>
<reference evidence="2 3" key="1">
    <citation type="submission" date="2020-02" db="EMBL/GenBank/DDBJ databases">
        <title>Draft genome sequence of Haematococcus lacustris strain NIES-144.</title>
        <authorList>
            <person name="Morimoto D."/>
            <person name="Nakagawa S."/>
            <person name="Yoshida T."/>
            <person name="Sawayama S."/>
        </authorList>
    </citation>
    <scope>NUCLEOTIDE SEQUENCE [LARGE SCALE GENOMIC DNA]</scope>
    <source>
        <strain evidence="2 3">NIES-144</strain>
    </source>
</reference>
<proteinExistence type="predicted"/>
<accession>A0A699ZJ74</accession>
<sequence>MQLEEEAADVSQQLWGTRKQLVVFFGNAGIGTRGGWGAKAVLQACRKVLERPNSGKSTDRVPGKVVTVDKFHTSRVSSAMHSPQPCEAGLDPSNPTRPDDWKPEPGQVQHRLLRSAWSQRFEAPVRGLMWGPELDQAPPGDLGIWVDRDCNAALNLQRAGESNWRPLELCRWKDLGAAPAEGKEYPGLGFKKLRDRAPKASSLYHSSMFGRPKGERHLLQRSELRELFEGVHGMQVLRDDVEVSADGRELSMFLARKADP</sequence>
<feature type="region of interest" description="Disordered" evidence="1">
    <location>
        <begin position="74"/>
        <end position="106"/>
    </location>
</feature>
<protein>
    <submittedName>
        <fullName evidence="2">Uncharacterized protein</fullName>
    </submittedName>
</protein>
<keyword evidence="3" id="KW-1185">Reference proteome</keyword>
<dbReference type="EMBL" id="BLLF01001953">
    <property type="protein sequence ID" value="GFH22035.1"/>
    <property type="molecule type" value="Genomic_DNA"/>
</dbReference>
<evidence type="ECO:0000313" key="2">
    <source>
        <dbReference type="EMBL" id="GFH22035.1"/>
    </source>
</evidence>
<dbReference type="Proteomes" id="UP000485058">
    <property type="component" value="Unassembled WGS sequence"/>
</dbReference>
<gene>
    <name evidence="2" type="ORF">HaLaN_19436</name>
</gene>
<comment type="caution">
    <text evidence="2">The sequence shown here is derived from an EMBL/GenBank/DDBJ whole genome shotgun (WGS) entry which is preliminary data.</text>
</comment>
<evidence type="ECO:0000313" key="3">
    <source>
        <dbReference type="Proteomes" id="UP000485058"/>
    </source>
</evidence>
<dbReference type="AlphaFoldDB" id="A0A699ZJ74"/>
<evidence type="ECO:0000256" key="1">
    <source>
        <dbReference type="SAM" id="MobiDB-lite"/>
    </source>
</evidence>